<organism evidence="1 2">
    <name type="scientific">Naganishia cerealis</name>
    <dbReference type="NCBI Taxonomy" id="610337"/>
    <lineage>
        <taxon>Eukaryota</taxon>
        <taxon>Fungi</taxon>
        <taxon>Dikarya</taxon>
        <taxon>Basidiomycota</taxon>
        <taxon>Agaricomycotina</taxon>
        <taxon>Tremellomycetes</taxon>
        <taxon>Filobasidiales</taxon>
        <taxon>Filobasidiaceae</taxon>
        <taxon>Naganishia</taxon>
    </lineage>
</organism>
<evidence type="ECO:0000313" key="2">
    <source>
        <dbReference type="Proteomes" id="UP001241377"/>
    </source>
</evidence>
<dbReference type="EMBL" id="JASBWR010000040">
    <property type="protein sequence ID" value="KAJ9104317.1"/>
    <property type="molecule type" value="Genomic_DNA"/>
</dbReference>
<comment type="caution">
    <text evidence="1">The sequence shown here is derived from an EMBL/GenBank/DDBJ whole genome shotgun (WGS) entry which is preliminary data.</text>
</comment>
<keyword evidence="2" id="KW-1185">Reference proteome</keyword>
<evidence type="ECO:0000313" key="1">
    <source>
        <dbReference type="EMBL" id="KAJ9104317.1"/>
    </source>
</evidence>
<proteinExistence type="predicted"/>
<accession>A0ACC2VYA2</accession>
<reference evidence="1" key="1">
    <citation type="submission" date="2023-04" db="EMBL/GenBank/DDBJ databases">
        <title>Draft Genome sequencing of Naganishia species isolated from polar environments using Oxford Nanopore Technology.</title>
        <authorList>
            <person name="Leo P."/>
            <person name="Venkateswaran K."/>
        </authorList>
    </citation>
    <scope>NUCLEOTIDE SEQUENCE</scope>
    <source>
        <strain evidence="1">MNA-CCFEE 5261</strain>
    </source>
</reference>
<gene>
    <name evidence="1" type="ORF">QFC19_003957</name>
</gene>
<protein>
    <submittedName>
        <fullName evidence="1">Uncharacterized protein</fullName>
    </submittedName>
</protein>
<dbReference type="Proteomes" id="UP001241377">
    <property type="component" value="Unassembled WGS sequence"/>
</dbReference>
<name>A0ACC2VYA2_9TREE</name>
<sequence length="306" mass="33025">MTPLNDRPGLQIMTSPCAPPIFDDHLGSPSSPTNTAQLATSPYKSTFSSFFRSMASSDTLHDDQPISAVLLPPPLTAVASSADALIQLESCLDALKRPHQTNDVPVAGSMTSEMFSESSMSPGISSNGHAVTSGLSTGAELHTDSSQVSALMAATGEESAIGMELANACGWIFTGLVLEVVSLATESRRVAEGIGKNGQANAEEQVYNTTTHAQGHTNGEREQADLPCFRKDKGKQKEEHAATSTDGQQGSRRRRRFSLSFNIKEILNLDDIEERLNENPKNVPDDPCHWKADWDTLVSLLREDFH</sequence>